<dbReference type="Proteomes" id="UP000828941">
    <property type="component" value="Chromosome 8"/>
</dbReference>
<organism evidence="1 2">
    <name type="scientific">Bauhinia variegata</name>
    <name type="common">Purple orchid tree</name>
    <name type="synonym">Phanera variegata</name>
    <dbReference type="NCBI Taxonomy" id="167791"/>
    <lineage>
        <taxon>Eukaryota</taxon>
        <taxon>Viridiplantae</taxon>
        <taxon>Streptophyta</taxon>
        <taxon>Embryophyta</taxon>
        <taxon>Tracheophyta</taxon>
        <taxon>Spermatophyta</taxon>
        <taxon>Magnoliopsida</taxon>
        <taxon>eudicotyledons</taxon>
        <taxon>Gunneridae</taxon>
        <taxon>Pentapetalae</taxon>
        <taxon>rosids</taxon>
        <taxon>fabids</taxon>
        <taxon>Fabales</taxon>
        <taxon>Fabaceae</taxon>
        <taxon>Cercidoideae</taxon>
        <taxon>Cercideae</taxon>
        <taxon>Bauhiniinae</taxon>
        <taxon>Bauhinia</taxon>
    </lineage>
</organism>
<protein>
    <submittedName>
        <fullName evidence="1">Uncharacterized protein</fullName>
    </submittedName>
</protein>
<evidence type="ECO:0000313" key="1">
    <source>
        <dbReference type="EMBL" id="KAI4327493.1"/>
    </source>
</evidence>
<accession>A0ACB9MTF4</accession>
<gene>
    <name evidence="1" type="ORF">L6164_019946</name>
</gene>
<proteinExistence type="predicted"/>
<dbReference type="EMBL" id="CM039433">
    <property type="protein sequence ID" value="KAI4327493.1"/>
    <property type="molecule type" value="Genomic_DNA"/>
</dbReference>
<keyword evidence="2" id="KW-1185">Reference proteome</keyword>
<comment type="caution">
    <text evidence="1">The sequence shown here is derived from an EMBL/GenBank/DDBJ whole genome shotgun (WGS) entry which is preliminary data.</text>
</comment>
<evidence type="ECO:0000313" key="2">
    <source>
        <dbReference type="Proteomes" id="UP000828941"/>
    </source>
</evidence>
<reference evidence="1 2" key="1">
    <citation type="journal article" date="2022" name="DNA Res.">
        <title>Chromosomal-level genome assembly of the orchid tree Bauhinia variegata (Leguminosae; Cercidoideae) supports the allotetraploid origin hypothesis of Bauhinia.</title>
        <authorList>
            <person name="Zhong Y."/>
            <person name="Chen Y."/>
            <person name="Zheng D."/>
            <person name="Pang J."/>
            <person name="Liu Y."/>
            <person name="Luo S."/>
            <person name="Meng S."/>
            <person name="Qian L."/>
            <person name="Wei D."/>
            <person name="Dai S."/>
            <person name="Zhou R."/>
        </authorList>
    </citation>
    <scope>NUCLEOTIDE SEQUENCE [LARGE SCALE GENOMIC DNA]</scope>
    <source>
        <strain evidence="1">BV-YZ2020</strain>
    </source>
</reference>
<name>A0ACB9MTF4_BAUVA</name>
<sequence>MAEMLLEATVGAFAGELLKAILQTKDRTIEFRPILEDKLRKLERMIEQIEEYYRKLDRPNEELEGHKKKLKEGKEFVLKCSEINWWNFCVKPGYQMRMENKEHDVGIVGSGPCSALEPPEFTVGSDIPLKELKLKLKLFEPGVSVLVLTGFGGLEKTTLAKMLCSDEQVEVTNVNLE</sequence>